<evidence type="ECO:0000313" key="3">
    <source>
        <dbReference type="Proteomes" id="UP001151760"/>
    </source>
</evidence>
<keyword evidence="1" id="KW-0812">Transmembrane</keyword>
<evidence type="ECO:0000313" key="2">
    <source>
        <dbReference type="EMBL" id="GJT04015.1"/>
    </source>
</evidence>
<name>A0ABQ5AMW0_9ASTR</name>
<accession>A0ABQ5AMW0</accession>
<feature type="transmembrane region" description="Helical" evidence="1">
    <location>
        <begin position="21"/>
        <end position="42"/>
    </location>
</feature>
<keyword evidence="1" id="KW-0472">Membrane</keyword>
<dbReference type="EMBL" id="BQNB010012475">
    <property type="protein sequence ID" value="GJT04015.1"/>
    <property type="molecule type" value="Genomic_DNA"/>
</dbReference>
<protein>
    <submittedName>
        <fullName evidence="2">Uncharacterized protein</fullName>
    </submittedName>
</protein>
<reference evidence="2" key="2">
    <citation type="submission" date="2022-01" db="EMBL/GenBank/DDBJ databases">
        <authorList>
            <person name="Yamashiro T."/>
            <person name="Shiraishi A."/>
            <person name="Satake H."/>
            <person name="Nakayama K."/>
        </authorList>
    </citation>
    <scope>NUCLEOTIDE SEQUENCE</scope>
</reference>
<comment type="caution">
    <text evidence="2">The sequence shown here is derived from an EMBL/GenBank/DDBJ whole genome shotgun (WGS) entry which is preliminary data.</text>
</comment>
<keyword evidence="3" id="KW-1185">Reference proteome</keyword>
<reference evidence="2" key="1">
    <citation type="journal article" date="2022" name="Int. J. Mol. Sci.">
        <title>Draft Genome of Tanacetum Coccineum: Genomic Comparison of Closely Related Tanacetum-Family Plants.</title>
        <authorList>
            <person name="Yamashiro T."/>
            <person name="Shiraishi A."/>
            <person name="Nakayama K."/>
            <person name="Satake H."/>
        </authorList>
    </citation>
    <scope>NUCLEOTIDE SEQUENCE</scope>
</reference>
<feature type="transmembrane region" description="Helical" evidence="1">
    <location>
        <begin position="70"/>
        <end position="97"/>
    </location>
</feature>
<dbReference type="Proteomes" id="UP001151760">
    <property type="component" value="Unassembled WGS sequence"/>
</dbReference>
<proteinExistence type="predicted"/>
<sequence length="221" mass="23905">MKLSAKSNSSLWLHNVELVSVRLAVLCFSSPFASNGLLLFFLTSGSGSPPLRLRRVGGRIVGRIVVEKQWLGLVVVIVIEKISYIAIAFSIGLIAFVHPDWQNDLGSWDILYILPGLSSKTQVLWKLSCLLEAARQSLACIRLCFVCPSYLLGAACKSMACIRLCPRGQSCLHAPSTCCGPDVCDICTSCVGRQCTSSDGDSVAPCLLRRLATPDWLTLAS</sequence>
<gene>
    <name evidence="2" type="ORF">Tco_0838477</name>
</gene>
<keyword evidence="1" id="KW-1133">Transmembrane helix</keyword>
<organism evidence="2 3">
    <name type="scientific">Tanacetum coccineum</name>
    <dbReference type="NCBI Taxonomy" id="301880"/>
    <lineage>
        <taxon>Eukaryota</taxon>
        <taxon>Viridiplantae</taxon>
        <taxon>Streptophyta</taxon>
        <taxon>Embryophyta</taxon>
        <taxon>Tracheophyta</taxon>
        <taxon>Spermatophyta</taxon>
        <taxon>Magnoliopsida</taxon>
        <taxon>eudicotyledons</taxon>
        <taxon>Gunneridae</taxon>
        <taxon>Pentapetalae</taxon>
        <taxon>asterids</taxon>
        <taxon>campanulids</taxon>
        <taxon>Asterales</taxon>
        <taxon>Asteraceae</taxon>
        <taxon>Asteroideae</taxon>
        <taxon>Anthemideae</taxon>
        <taxon>Anthemidinae</taxon>
        <taxon>Tanacetum</taxon>
    </lineage>
</organism>
<evidence type="ECO:0000256" key="1">
    <source>
        <dbReference type="SAM" id="Phobius"/>
    </source>
</evidence>